<dbReference type="Proteomes" id="UP000006552">
    <property type="component" value="Chromosome"/>
</dbReference>
<reference evidence="1 2" key="1">
    <citation type="journal article" date="2005" name="Arch. Microbiol.">
        <title>The genome sequence of an anaerobic aromatic-degrading denitrifying bacterium, strain EbN1.</title>
        <authorList>
            <person name="Rabus R."/>
            <person name="Kube M."/>
            <person name="Heider J."/>
            <person name="Beck A."/>
            <person name="Heitmann K."/>
            <person name="Widdel F."/>
            <person name="Reinhardt R."/>
        </authorList>
    </citation>
    <scope>NUCLEOTIDE SEQUENCE [LARGE SCALE GENOMIC DNA]</scope>
    <source>
        <strain evidence="1 2">EbN1</strain>
    </source>
</reference>
<accession>Q5P3N4</accession>
<evidence type="ECO:0000313" key="1">
    <source>
        <dbReference type="EMBL" id="CAI08080.1"/>
    </source>
</evidence>
<dbReference type="AlphaFoldDB" id="Q5P3N4"/>
<evidence type="ECO:0000313" key="2">
    <source>
        <dbReference type="Proteomes" id="UP000006552"/>
    </source>
</evidence>
<dbReference type="STRING" id="76114.ebA3462"/>
<dbReference type="EMBL" id="CR555306">
    <property type="protein sequence ID" value="CAI08080.1"/>
    <property type="molecule type" value="Genomic_DNA"/>
</dbReference>
<dbReference type="KEGG" id="eba:ebA3462"/>
<name>Q5P3N4_AROAE</name>
<protein>
    <submittedName>
        <fullName evidence="1">Uncharacterized protein</fullName>
    </submittedName>
</protein>
<keyword evidence="2" id="KW-1185">Reference proteome</keyword>
<proteinExistence type="predicted"/>
<sequence>MAIPPQSAWNGAFESLLYAQSGGAGRRRGRWQRARGDAQSLRIALLGGSIGAGTSNCVGRMSRRRYPPYVPGRDSAEGAALFRPTLAGC</sequence>
<gene>
    <name evidence="1" type="ORF">ebA3462</name>
</gene>
<dbReference type="HOGENOM" id="CLU_2448232_0_0_4"/>
<organism evidence="1 2">
    <name type="scientific">Aromatoleum aromaticum (strain DSM 19018 / LMG 30748 / EbN1)</name>
    <name type="common">Azoarcus sp. (strain EbN1)</name>
    <dbReference type="NCBI Taxonomy" id="76114"/>
    <lineage>
        <taxon>Bacteria</taxon>
        <taxon>Pseudomonadati</taxon>
        <taxon>Pseudomonadota</taxon>
        <taxon>Betaproteobacteria</taxon>
        <taxon>Rhodocyclales</taxon>
        <taxon>Rhodocyclaceae</taxon>
        <taxon>Aromatoleum</taxon>
    </lineage>
</organism>